<dbReference type="Pfam" id="PF09687">
    <property type="entry name" value="PRESAN"/>
    <property type="match status" value="1"/>
</dbReference>
<evidence type="ECO:0000259" key="1">
    <source>
        <dbReference type="Pfam" id="PF09687"/>
    </source>
</evidence>
<evidence type="ECO:0000313" key="2">
    <source>
        <dbReference type="EMBL" id="EUD67010.1"/>
    </source>
</evidence>
<dbReference type="EMBL" id="KI965468">
    <property type="protein sequence ID" value="EUD67010.1"/>
    <property type="molecule type" value="Genomic_DNA"/>
</dbReference>
<dbReference type="VEuPathDB" id="PlasmoDB:C922_02594"/>
<proteinExistence type="predicted"/>
<protein>
    <recommendedName>
        <fullName evidence="1">Plasmodium RESA N-terminal domain-containing protein</fullName>
    </recommendedName>
</protein>
<dbReference type="InterPro" id="IPR019111">
    <property type="entry name" value="PRESA_N"/>
</dbReference>
<dbReference type="AlphaFoldDB" id="W7A5K4"/>
<reference evidence="2 3" key="1">
    <citation type="submission" date="2013-02" db="EMBL/GenBank/DDBJ databases">
        <title>The Genome Sequence of Plasmodium inui San Antonio 1.</title>
        <authorList>
            <consortium name="The Broad Institute Genome Sequencing Platform"/>
            <consortium name="The Broad Institute Genome Sequencing Center for Infectious Disease"/>
            <person name="Neafsey D."/>
            <person name="Cheeseman I."/>
            <person name="Volkman S."/>
            <person name="Adams J."/>
            <person name="Walker B."/>
            <person name="Young S.K."/>
            <person name="Zeng Q."/>
            <person name="Gargeya S."/>
            <person name="Fitzgerald M."/>
            <person name="Haas B."/>
            <person name="Abouelleil A."/>
            <person name="Alvarado L."/>
            <person name="Arachchi H.M."/>
            <person name="Berlin A.M."/>
            <person name="Chapman S.B."/>
            <person name="Dewar J."/>
            <person name="Goldberg J."/>
            <person name="Griggs A."/>
            <person name="Gujja S."/>
            <person name="Hansen M."/>
            <person name="Howarth C."/>
            <person name="Imamovic A."/>
            <person name="Larimer J."/>
            <person name="McCowan C."/>
            <person name="Murphy C."/>
            <person name="Neiman D."/>
            <person name="Pearson M."/>
            <person name="Priest M."/>
            <person name="Roberts A."/>
            <person name="Saif S."/>
            <person name="Shea T."/>
            <person name="Sisk P."/>
            <person name="Sykes S."/>
            <person name="Wortman J."/>
            <person name="Nusbaum C."/>
            <person name="Birren B."/>
        </authorList>
    </citation>
    <scope>NUCLEOTIDE SEQUENCE [LARGE SCALE GENOMIC DNA]</scope>
    <source>
        <strain evidence="2 3">San Antonio 1</strain>
    </source>
</reference>
<dbReference type="OrthoDB" id="387594at2759"/>
<accession>W7A5K4</accession>
<dbReference type="InterPro" id="IPR044885">
    <property type="entry name" value="PRESA_N_sf"/>
</dbReference>
<evidence type="ECO:0000313" key="3">
    <source>
        <dbReference type="Proteomes" id="UP000030640"/>
    </source>
</evidence>
<dbReference type="Proteomes" id="UP000030640">
    <property type="component" value="Unassembled WGS sequence"/>
</dbReference>
<sequence>MTNVVNNVVPVTKESFSLLLRERKLQRQLTEANASEVGPVKNAVHGDKNEKDIIGKAAKKLPKGCTEPDINKDSKKEALLNNVDISGKVRLSQKEAFIACYHSFNCMKIDYYKMIEYLKKWFYKRTLKCGIPNETVINLWEGYSTGLFDDLNEMEEFCIESIYDFVENATSGSLTRAEYDEFTNNLRNICRRFTKITEKKL</sequence>
<dbReference type="RefSeq" id="XP_008816415.1">
    <property type="nucleotide sequence ID" value="XM_008818193.1"/>
</dbReference>
<feature type="domain" description="Plasmodium RESA N-terminal" evidence="1">
    <location>
        <begin position="88"/>
        <end position="200"/>
    </location>
</feature>
<organism evidence="2 3">
    <name type="scientific">Plasmodium inui San Antonio 1</name>
    <dbReference type="NCBI Taxonomy" id="1237626"/>
    <lineage>
        <taxon>Eukaryota</taxon>
        <taxon>Sar</taxon>
        <taxon>Alveolata</taxon>
        <taxon>Apicomplexa</taxon>
        <taxon>Aconoidasida</taxon>
        <taxon>Haemosporida</taxon>
        <taxon>Plasmodiidae</taxon>
        <taxon>Plasmodium</taxon>
        <taxon>Plasmodium (Plasmodium)</taxon>
    </lineage>
</organism>
<keyword evidence="3" id="KW-1185">Reference proteome</keyword>
<dbReference type="Gene3D" id="6.10.280.180">
    <property type="entry name" value="Plasmodium RESA, N-terminal helical domain"/>
    <property type="match status" value="1"/>
</dbReference>
<gene>
    <name evidence="2" type="ORF">C922_02594</name>
</gene>
<dbReference type="GeneID" id="20037868"/>
<name>W7A5K4_9APIC</name>